<organism evidence="2 3">
    <name type="scientific">Pteropus alecto</name>
    <name type="common">Black flying fox</name>
    <dbReference type="NCBI Taxonomy" id="9402"/>
    <lineage>
        <taxon>Eukaryota</taxon>
        <taxon>Metazoa</taxon>
        <taxon>Chordata</taxon>
        <taxon>Craniata</taxon>
        <taxon>Vertebrata</taxon>
        <taxon>Euteleostomi</taxon>
        <taxon>Mammalia</taxon>
        <taxon>Eutheria</taxon>
        <taxon>Laurasiatheria</taxon>
        <taxon>Chiroptera</taxon>
        <taxon>Yinpterochiroptera</taxon>
        <taxon>Pteropodoidea</taxon>
        <taxon>Pteropodidae</taxon>
        <taxon>Pteropodinae</taxon>
        <taxon>Pteropus</taxon>
    </lineage>
</organism>
<feature type="compositionally biased region" description="Polar residues" evidence="1">
    <location>
        <begin position="36"/>
        <end position="46"/>
    </location>
</feature>
<evidence type="ECO:0000313" key="3">
    <source>
        <dbReference type="Proteomes" id="UP000010552"/>
    </source>
</evidence>
<keyword evidence="3" id="KW-1185">Reference proteome</keyword>
<accession>L5KJ31</accession>
<proteinExistence type="predicted"/>
<dbReference type="Proteomes" id="UP000010552">
    <property type="component" value="Unassembled WGS sequence"/>
</dbReference>
<reference evidence="3" key="1">
    <citation type="journal article" date="2013" name="Science">
        <title>Comparative analysis of bat genomes provides insight into the evolution of flight and immunity.</title>
        <authorList>
            <person name="Zhang G."/>
            <person name="Cowled C."/>
            <person name="Shi Z."/>
            <person name="Huang Z."/>
            <person name="Bishop-Lilly K.A."/>
            <person name="Fang X."/>
            <person name="Wynne J.W."/>
            <person name="Xiong Z."/>
            <person name="Baker M.L."/>
            <person name="Zhao W."/>
            <person name="Tachedjian M."/>
            <person name="Zhu Y."/>
            <person name="Zhou P."/>
            <person name="Jiang X."/>
            <person name="Ng J."/>
            <person name="Yang L."/>
            <person name="Wu L."/>
            <person name="Xiao J."/>
            <person name="Feng Y."/>
            <person name="Chen Y."/>
            <person name="Sun X."/>
            <person name="Zhang Y."/>
            <person name="Marsh G.A."/>
            <person name="Crameri G."/>
            <person name="Broder C.C."/>
            <person name="Frey K.G."/>
            <person name="Wang L.F."/>
            <person name="Wang J."/>
        </authorList>
    </citation>
    <scope>NUCLEOTIDE SEQUENCE [LARGE SCALE GENOMIC DNA]</scope>
</reference>
<feature type="region of interest" description="Disordered" evidence="1">
    <location>
        <begin position="24"/>
        <end position="66"/>
    </location>
</feature>
<dbReference type="AlphaFoldDB" id="L5KJ31"/>
<name>L5KJ31_PTEAL</name>
<dbReference type="InParanoid" id="L5KJ31"/>
<evidence type="ECO:0000256" key="1">
    <source>
        <dbReference type="SAM" id="MobiDB-lite"/>
    </source>
</evidence>
<dbReference type="EMBL" id="KB030715">
    <property type="protein sequence ID" value="ELK10776.1"/>
    <property type="molecule type" value="Genomic_DNA"/>
</dbReference>
<evidence type="ECO:0000313" key="2">
    <source>
        <dbReference type="EMBL" id="ELK10776.1"/>
    </source>
</evidence>
<gene>
    <name evidence="2" type="ORF">PAL_GLEAN10011685</name>
</gene>
<sequence length="118" mass="12338">MWTGCIGTLTPGISIGTFTSKVIAKPRSPEPKVPTKSGSGSLQGQAAVSLGRANPEGATADPGIEFPYGLMRRAPSDISMFTCGTELLWVRSRKPAGQLAAGLARLPGIDRKVAYCHP</sequence>
<protein>
    <submittedName>
        <fullName evidence="2">Uncharacterized protein</fullName>
    </submittedName>
</protein>